<evidence type="ECO:0000313" key="2">
    <source>
        <dbReference type="EMBL" id="OXA48801.1"/>
    </source>
</evidence>
<dbReference type="AlphaFoldDB" id="A0A226DVT4"/>
<evidence type="ECO:0000313" key="3">
    <source>
        <dbReference type="Proteomes" id="UP000198287"/>
    </source>
</evidence>
<feature type="transmembrane region" description="Helical" evidence="1">
    <location>
        <begin position="78"/>
        <end position="97"/>
    </location>
</feature>
<accession>A0A226DVT4</accession>
<comment type="caution">
    <text evidence="2">The sequence shown here is derived from an EMBL/GenBank/DDBJ whole genome shotgun (WGS) entry which is preliminary data.</text>
</comment>
<organism evidence="2 3">
    <name type="scientific">Folsomia candida</name>
    <name type="common">Springtail</name>
    <dbReference type="NCBI Taxonomy" id="158441"/>
    <lineage>
        <taxon>Eukaryota</taxon>
        <taxon>Metazoa</taxon>
        <taxon>Ecdysozoa</taxon>
        <taxon>Arthropoda</taxon>
        <taxon>Hexapoda</taxon>
        <taxon>Collembola</taxon>
        <taxon>Entomobryomorpha</taxon>
        <taxon>Isotomoidea</taxon>
        <taxon>Isotomidae</taxon>
        <taxon>Proisotominae</taxon>
        <taxon>Folsomia</taxon>
    </lineage>
</organism>
<feature type="transmembrane region" description="Helical" evidence="1">
    <location>
        <begin position="138"/>
        <end position="159"/>
    </location>
</feature>
<feature type="transmembrane region" description="Helical" evidence="1">
    <location>
        <begin position="232"/>
        <end position="255"/>
    </location>
</feature>
<protein>
    <recommendedName>
        <fullName evidence="4">Gustatory receptor</fullName>
    </recommendedName>
</protein>
<proteinExistence type="predicted"/>
<evidence type="ECO:0000256" key="1">
    <source>
        <dbReference type="SAM" id="Phobius"/>
    </source>
</evidence>
<feature type="transmembrane region" description="Helical" evidence="1">
    <location>
        <begin position="6"/>
        <end position="27"/>
    </location>
</feature>
<evidence type="ECO:0008006" key="4">
    <source>
        <dbReference type="Google" id="ProtNLM"/>
    </source>
</evidence>
<sequence>MHSKRYYQLIYMTCKVCAFFGTTGMIFNRKTNLYQMDEKARKKQLRSCIGVASYFVFFIFGTYRIYDGKNTTQEFNLCYSFVFIGAVIIGPLCNTYWKQGDIVTTLNQCLIYAERFRENWMPTYIPGKAKLSRLMDSILFLGLLNNCCHPFSTVVFFIFNSKLPIYFHNLYPEEVANLGVPVFFLIANELKASSRIKKTERFAIPELRRAAKNIVIEFNSIRILNTGMMQNLGHALVLSNGLFGQYCLFSNFVVIKQWNEMEPYAKTYLILLSIVLQILWGTVLKVSGRIHANVNRVPKSWKYLEFDTPEEKKYLQKVAKSCRKIGIGVDGLFIIKRTSSLKFFRAIVKGTFRALLTIGRK</sequence>
<dbReference type="EMBL" id="LNIX01000011">
    <property type="protein sequence ID" value="OXA48801.1"/>
    <property type="molecule type" value="Genomic_DNA"/>
</dbReference>
<feature type="transmembrane region" description="Helical" evidence="1">
    <location>
        <begin position="267"/>
        <end position="286"/>
    </location>
</feature>
<feature type="transmembrane region" description="Helical" evidence="1">
    <location>
        <begin position="48"/>
        <end position="66"/>
    </location>
</feature>
<name>A0A226DVT4_FOLCA</name>
<gene>
    <name evidence="2" type="ORF">Fcan01_16800</name>
</gene>
<keyword evidence="1" id="KW-0472">Membrane</keyword>
<keyword evidence="1" id="KW-1133">Transmembrane helix</keyword>
<keyword evidence="3" id="KW-1185">Reference proteome</keyword>
<dbReference type="Proteomes" id="UP000198287">
    <property type="component" value="Unassembled WGS sequence"/>
</dbReference>
<keyword evidence="1" id="KW-0812">Transmembrane</keyword>
<reference evidence="2 3" key="1">
    <citation type="submission" date="2015-12" db="EMBL/GenBank/DDBJ databases">
        <title>The genome of Folsomia candida.</title>
        <authorList>
            <person name="Faddeeva A."/>
            <person name="Derks M.F."/>
            <person name="Anvar Y."/>
            <person name="Smit S."/>
            <person name="Van Straalen N."/>
            <person name="Roelofs D."/>
        </authorList>
    </citation>
    <scope>NUCLEOTIDE SEQUENCE [LARGE SCALE GENOMIC DNA]</scope>
    <source>
        <strain evidence="2 3">VU population</strain>
        <tissue evidence="2">Whole body</tissue>
    </source>
</reference>